<proteinExistence type="predicted"/>
<keyword evidence="1" id="KW-0472">Membrane</keyword>
<feature type="transmembrane region" description="Helical" evidence="1">
    <location>
        <begin position="107"/>
        <end position="128"/>
    </location>
</feature>
<dbReference type="RefSeq" id="WP_209557752.1">
    <property type="nucleotide sequence ID" value="NZ_JAEDXU010000005.1"/>
</dbReference>
<dbReference type="Pfam" id="PF06541">
    <property type="entry name" value="ABC_trans_CmpB"/>
    <property type="match status" value="1"/>
</dbReference>
<feature type="transmembrane region" description="Helical" evidence="1">
    <location>
        <begin position="37"/>
        <end position="58"/>
    </location>
</feature>
<comment type="caution">
    <text evidence="2">The sequence shown here is derived from an EMBL/GenBank/DDBJ whole genome shotgun (WGS) entry which is preliminary data.</text>
</comment>
<feature type="transmembrane region" description="Helical" evidence="1">
    <location>
        <begin position="7"/>
        <end position="25"/>
    </location>
</feature>
<protein>
    <recommendedName>
        <fullName evidence="4">ABC transporter permease</fullName>
    </recommendedName>
</protein>
<evidence type="ECO:0008006" key="4">
    <source>
        <dbReference type="Google" id="ProtNLM"/>
    </source>
</evidence>
<gene>
    <name evidence="2" type="ORF">I6N96_11265</name>
</gene>
<dbReference type="InterPro" id="IPR010540">
    <property type="entry name" value="CmpB_TMEM229"/>
</dbReference>
<evidence type="ECO:0000313" key="2">
    <source>
        <dbReference type="EMBL" id="MBP1046847.1"/>
    </source>
</evidence>
<keyword evidence="1" id="KW-0812">Transmembrane</keyword>
<keyword evidence="3" id="KW-1185">Reference proteome</keyword>
<dbReference type="Proteomes" id="UP000673375">
    <property type="component" value="Unassembled WGS sequence"/>
</dbReference>
<accession>A0ABS4CJQ9</accession>
<dbReference type="EMBL" id="JAEDXU010000005">
    <property type="protein sequence ID" value="MBP1046847.1"/>
    <property type="molecule type" value="Genomic_DNA"/>
</dbReference>
<name>A0ABS4CJQ9_9ENTE</name>
<keyword evidence="1" id="KW-1133">Transmembrane helix</keyword>
<organism evidence="2 3">
    <name type="scientific">Enterococcus larvae</name>
    <dbReference type="NCBI Taxonomy" id="2794352"/>
    <lineage>
        <taxon>Bacteria</taxon>
        <taxon>Bacillati</taxon>
        <taxon>Bacillota</taxon>
        <taxon>Bacilli</taxon>
        <taxon>Lactobacillales</taxon>
        <taxon>Enterococcaceae</taxon>
        <taxon>Enterococcus</taxon>
    </lineage>
</organism>
<feature type="transmembrane region" description="Helical" evidence="1">
    <location>
        <begin position="140"/>
        <end position="161"/>
    </location>
</feature>
<sequence>MDQLSELILLFFIYSFIGWVWETIYCSIKAGRFVYRGFLTGPYCPIYGFGILGVLYFLEPFKNNLVLLYLFSAVLVSVLEYVTSYILEKLFHASWWDYKDVPLNLNGRIALPISAFWGIACVLIVRVIHPRIQLLSDYLIAQFHWVLPALFTGILLVDLVYTVTNMQAFKRMTEEVNELFETRAKELSESVAEKGESLKAEWAEWKQTLEQEIGERTAKQQAFIDELKENSAVSQRLQRLNFSQRRWIKNYPKLTLRGMENPETVKRLFTSFKKKK</sequence>
<reference evidence="2 3" key="1">
    <citation type="submission" date="2020-12" db="EMBL/GenBank/DDBJ databases">
        <title>Vagococcus allomyrinae sp. nov. and Enterococcus lavae sp. nov., isolated from the larvae of Allomyrina dichotoma.</title>
        <authorList>
            <person name="Lee S.D."/>
        </authorList>
    </citation>
    <scope>NUCLEOTIDE SEQUENCE [LARGE SCALE GENOMIC DNA]</scope>
    <source>
        <strain evidence="2 3">BWM-S5</strain>
    </source>
</reference>
<evidence type="ECO:0000256" key="1">
    <source>
        <dbReference type="SAM" id="Phobius"/>
    </source>
</evidence>
<evidence type="ECO:0000313" key="3">
    <source>
        <dbReference type="Proteomes" id="UP000673375"/>
    </source>
</evidence>
<feature type="transmembrane region" description="Helical" evidence="1">
    <location>
        <begin position="65"/>
        <end position="87"/>
    </location>
</feature>